<gene>
    <name evidence="1" type="ORF">E6C70_00090</name>
</gene>
<dbReference type="EMBL" id="SSSN01000001">
    <property type="protein sequence ID" value="THG36373.1"/>
    <property type="molecule type" value="Genomic_DNA"/>
</dbReference>
<keyword evidence="2" id="KW-1185">Reference proteome</keyword>
<comment type="caution">
    <text evidence="1">The sequence shown here is derived from an EMBL/GenBank/DDBJ whole genome shotgun (WGS) entry which is preliminary data.</text>
</comment>
<protein>
    <recommendedName>
        <fullName evidence="3">NIPSNAP domain-containing protein</fullName>
    </recommendedName>
</protein>
<reference evidence="1 2" key="1">
    <citation type="submission" date="2019-04" db="EMBL/GenBank/DDBJ databases">
        <authorList>
            <person name="Jiang L."/>
        </authorList>
    </citation>
    <scope>NUCLEOTIDE SEQUENCE [LARGE SCALE GENOMIC DNA]</scope>
    <source>
        <strain evidence="1 2">YIM 131861</strain>
    </source>
</reference>
<dbReference type="RefSeq" id="WP_136421065.1">
    <property type="nucleotide sequence ID" value="NZ_OZ241748.1"/>
</dbReference>
<evidence type="ECO:0008006" key="3">
    <source>
        <dbReference type="Google" id="ProtNLM"/>
    </source>
</evidence>
<dbReference type="OrthoDB" id="5188748at2"/>
<evidence type="ECO:0000313" key="2">
    <source>
        <dbReference type="Proteomes" id="UP000307380"/>
    </source>
</evidence>
<dbReference type="Gene3D" id="3.30.70.100">
    <property type="match status" value="1"/>
</dbReference>
<accession>A0A4S4FZS5</accession>
<sequence length="101" mass="11368">MPTSTVQLRRYDLKPDLVDEFLTWFPSRLVPAREAHGFAIEFAFVDRDRAEFIWAVSVDGDAEHFGEVEKTYMASPERDAAFAGVTGWTDAATISLVERVA</sequence>
<dbReference type="SUPFAM" id="SSF54909">
    <property type="entry name" value="Dimeric alpha+beta barrel"/>
    <property type="match status" value="1"/>
</dbReference>
<dbReference type="InterPro" id="IPR011008">
    <property type="entry name" value="Dimeric_a/b-barrel"/>
</dbReference>
<proteinExistence type="predicted"/>
<dbReference type="Proteomes" id="UP000307380">
    <property type="component" value="Unassembled WGS sequence"/>
</dbReference>
<evidence type="ECO:0000313" key="1">
    <source>
        <dbReference type="EMBL" id="THG36373.1"/>
    </source>
</evidence>
<name>A0A4S4FZS5_9MICO</name>
<organism evidence="1 2">
    <name type="scientific">Orlajensenia flava</name>
    <dbReference type="NCBI Taxonomy" id="2565934"/>
    <lineage>
        <taxon>Bacteria</taxon>
        <taxon>Bacillati</taxon>
        <taxon>Actinomycetota</taxon>
        <taxon>Actinomycetes</taxon>
        <taxon>Micrococcales</taxon>
        <taxon>Microbacteriaceae</taxon>
        <taxon>Orlajensenia</taxon>
    </lineage>
</organism>
<dbReference type="AlphaFoldDB" id="A0A4S4FZS5"/>